<dbReference type="Proteomes" id="UP001054252">
    <property type="component" value="Unassembled WGS sequence"/>
</dbReference>
<dbReference type="AlphaFoldDB" id="A0AAV5M2U4"/>
<protein>
    <submittedName>
        <fullName evidence="4">Uncharacterized protein</fullName>
    </submittedName>
</protein>
<dbReference type="GO" id="GO:0046983">
    <property type="term" value="F:protein dimerization activity"/>
    <property type="evidence" value="ECO:0007669"/>
    <property type="project" value="InterPro"/>
</dbReference>
<evidence type="ECO:0000313" key="4">
    <source>
        <dbReference type="EMBL" id="GKV43248.1"/>
    </source>
</evidence>
<sequence length="632" mass="73216">MGHLGNATVCPKVPQEVKEELWNYYNEKKSQKSTGFSGSFQMFNYLEDCRIGDDDLDEVELVEFNTSARLDSFKYMVEAIGRYGTNLKPPSYHELRVPLLKKELQLTNDMLEDHKKKWAKYGCSIMSDGDRLYELLDAFVERIGEKNVIQVVTNNGSNYVLVGKLLQAKRKNLFWTPCSTHYVNLILEDIGKLPNVKRTLERASFLVGLIYNHTSALSLMRTFTKKKELVRYGVTRFATTYLTLERVHKQKLNLRKMFTSYEWMKSKFYKEAKGKRAIDVILMPSFWNEIVYALKVMGPLVGVLRLVDNEKKPAMGYIYEAMDRAKEAIQKAFDGNEEKYKNVFFLIDKRWENQLHHPLHVAGHFLNPQFFYNDPSITTNKEIVRGLYDCIEKLIPNHDDQDKIIDQLHLYKEVKGMFADPMAVRSKSKRPLAQWWSSYGMETPELMSMTVRILSLTCSTVGCERNWSVFEQIHSKKRNRLEHKKMQDLVFVKYNQALKARYNSKDEIDPISLDYIDDSNEWLIGKMGGEQDDAENELVFGDDDLTWVEVARASGAKEPRKYTRRICGRQSALKPSSSKGKAIVQEIEEEEADTEESKEEIKDFHSSDGDDSSDDDEMNVVDEDDIDADDLS</sequence>
<dbReference type="Pfam" id="PF04937">
    <property type="entry name" value="DUF659"/>
    <property type="match status" value="1"/>
</dbReference>
<name>A0AAV5M2U4_9ROSI</name>
<proteinExistence type="predicted"/>
<evidence type="ECO:0000313" key="5">
    <source>
        <dbReference type="Proteomes" id="UP001054252"/>
    </source>
</evidence>
<feature type="region of interest" description="Disordered" evidence="1">
    <location>
        <begin position="567"/>
        <end position="632"/>
    </location>
</feature>
<dbReference type="Pfam" id="PF05699">
    <property type="entry name" value="Dimer_Tnp_hAT"/>
    <property type="match status" value="1"/>
</dbReference>
<dbReference type="PANTHER" id="PTHR32166:SF74">
    <property type="entry name" value="OS05G0256350 PROTEIN"/>
    <property type="match status" value="1"/>
</dbReference>
<dbReference type="SUPFAM" id="SSF53098">
    <property type="entry name" value="Ribonuclease H-like"/>
    <property type="match status" value="1"/>
</dbReference>
<evidence type="ECO:0000259" key="3">
    <source>
        <dbReference type="Pfam" id="PF05699"/>
    </source>
</evidence>
<feature type="compositionally biased region" description="Acidic residues" evidence="1">
    <location>
        <begin position="609"/>
        <end position="632"/>
    </location>
</feature>
<feature type="compositionally biased region" description="Acidic residues" evidence="1">
    <location>
        <begin position="586"/>
        <end position="598"/>
    </location>
</feature>
<accession>A0AAV5M2U4</accession>
<dbReference type="EMBL" id="BPVZ01000167">
    <property type="protein sequence ID" value="GKV43248.1"/>
    <property type="molecule type" value="Genomic_DNA"/>
</dbReference>
<feature type="compositionally biased region" description="Basic and acidic residues" evidence="1">
    <location>
        <begin position="599"/>
        <end position="608"/>
    </location>
</feature>
<reference evidence="4 5" key="1">
    <citation type="journal article" date="2021" name="Commun. Biol.">
        <title>The genome of Shorea leprosula (Dipterocarpaceae) highlights the ecological relevance of drought in aseasonal tropical rainforests.</title>
        <authorList>
            <person name="Ng K.K.S."/>
            <person name="Kobayashi M.J."/>
            <person name="Fawcett J.A."/>
            <person name="Hatakeyama M."/>
            <person name="Paape T."/>
            <person name="Ng C.H."/>
            <person name="Ang C.C."/>
            <person name="Tnah L.H."/>
            <person name="Lee C.T."/>
            <person name="Nishiyama T."/>
            <person name="Sese J."/>
            <person name="O'Brien M.J."/>
            <person name="Copetti D."/>
            <person name="Mohd Noor M.I."/>
            <person name="Ong R.C."/>
            <person name="Putra M."/>
            <person name="Sireger I.Z."/>
            <person name="Indrioko S."/>
            <person name="Kosugi Y."/>
            <person name="Izuno A."/>
            <person name="Isagi Y."/>
            <person name="Lee S.L."/>
            <person name="Shimizu K.K."/>
        </authorList>
    </citation>
    <scope>NUCLEOTIDE SEQUENCE [LARGE SCALE GENOMIC DNA]</scope>
    <source>
        <strain evidence="4">214</strain>
    </source>
</reference>
<dbReference type="InterPro" id="IPR007021">
    <property type="entry name" value="DUF659"/>
</dbReference>
<organism evidence="4 5">
    <name type="scientific">Rubroshorea leprosula</name>
    <dbReference type="NCBI Taxonomy" id="152421"/>
    <lineage>
        <taxon>Eukaryota</taxon>
        <taxon>Viridiplantae</taxon>
        <taxon>Streptophyta</taxon>
        <taxon>Embryophyta</taxon>
        <taxon>Tracheophyta</taxon>
        <taxon>Spermatophyta</taxon>
        <taxon>Magnoliopsida</taxon>
        <taxon>eudicotyledons</taxon>
        <taxon>Gunneridae</taxon>
        <taxon>Pentapetalae</taxon>
        <taxon>rosids</taxon>
        <taxon>malvids</taxon>
        <taxon>Malvales</taxon>
        <taxon>Dipterocarpaceae</taxon>
        <taxon>Rubroshorea</taxon>
    </lineage>
</organism>
<evidence type="ECO:0000256" key="1">
    <source>
        <dbReference type="SAM" id="MobiDB-lite"/>
    </source>
</evidence>
<dbReference type="InterPro" id="IPR012337">
    <property type="entry name" value="RNaseH-like_sf"/>
</dbReference>
<gene>
    <name evidence="4" type="ORF">SLEP1_g50564</name>
</gene>
<keyword evidence="5" id="KW-1185">Reference proteome</keyword>
<dbReference type="InterPro" id="IPR008906">
    <property type="entry name" value="HATC_C_dom"/>
</dbReference>
<comment type="caution">
    <text evidence="4">The sequence shown here is derived from an EMBL/GenBank/DDBJ whole genome shotgun (WGS) entry which is preliminary data.</text>
</comment>
<dbReference type="PANTHER" id="PTHR32166">
    <property type="entry name" value="OSJNBA0013A04.12 PROTEIN"/>
    <property type="match status" value="1"/>
</dbReference>
<evidence type="ECO:0000259" key="2">
    <source>
        <dbReference type="Pfam" id="PF04937"/>
    </source>
</evidence>
<feature type="domain" description="HAT C-terminal dimerisation" evidence="3">
    <location>
        <begin position="427"/>
        <end position="495"/>
    </location>
</feature>
<feature type="domain" description="DUF659" evidence="2">
    <location>
        <begin position="128"/>
        <end position="204"/>
    </location>
</feature>